<dbReference type="OrthoDB" id="9810148at2"/>
<dbReference type="GO" id="GO:0046872">
    <property type="term" value="F:metal ion binding"/>
    <property type="evidence" value="ECO:0007669"/>
    <property type="project" value="UniProtKB-KW"/>
</dbReference>
<evidence type="ECO:0000256" key="12">
    <source>
        <dbReference type="SAM" id="MobiDB-lite"/>
    </source>
</evidence>
<dbReference type="AlphaFoldDB" id="A0A1H1BKY6"/>
<dbReference type="Gene3D" id="3.40.50.300">
    <property type="entry name" value="P-loop containing nucleotide triphosphate hydrolases"/>
    <property type="match status" value="1"/>
</dbReference>
<protein>
    <recommendedName>
        <fullName evidence="2">DNA-directed DNA polymerase</fullName>
        <ecNumber evidence="2">2.7.7.7</ecNumber>
    </recommendedName>
</protein>
<evidence type="ECO:0000256" key="9">
    <source>
        <dbReference type="ARBA" id="ARBA00022840"/>
    </source>
</evidence>
<dbReference type="Proteomes" id="UP000183487">
    <property type="component" value="Unassembled WGS sequence"/>
</dbReference>
<dbReference type="Pfam" id="PF12169">
    <property type="entry name" value="DNA_pol3_gamma3"/>
    <property type="match status" value="1"/>
</dbReference>
<feature type="compositionally biased region" description="Polar residues" evidence="12">
    <location>
        <begin position="495"/>
        <end position="515"/>
    </location>
</feature>
<dbReference type="RefSeq" id="WP_074763884.1">
    <property type="nucleotide sequence ID" value="NZ_FNKP01000001.1"/>
</dbReference>
<dbReference type="PANTHER" id="PTHR11669:SF0">
    <property type="entry name" value="PROTEIN STICHEL-LIKE 2"/>
    <property type="match status" value="1"/>
</dbReference>
<dbReference type="FunFam" id="1.10.8.60:FF:000013">
    <property type="entry name" value="DNA polymerase III subunit gamma/tau"/>
    <property type="match status" value="1"/>
</dbReference>
<comment type="catalytic activity">
    <reaction evidence="11">
        <text>DNA(n) + a 2'-deoxyribonucleoside 5'-triphosphate = DNA(n+1) + diphosphate</text>
        <dbReference type="Rhea" id="RHEA:22508"/>
        <dbReference type="Rhea" id="RHEA-COMP:17339"/>
        <dbReference type="Rhea" id="RHEA-COMP:17340"/>
        <dbReference type="ChEBI" id="CHEBI:33019"/>
        <dbReference type="ChEBI" id="CHEBI:61560"/>
        <dbReference type="ChEBI" id="CHEBI:173112"/>
        <dbReference type="EC" id="2.7.7.7"/>
    </reaction>
</comment>
<keyword evidence="4" id="KW-0548">Nucleotidyltransferase</keyword>
<keyword evidence="6" id="KW-0479">Metal-binding</keyword>
<dbReference type="InterPro" id="IPR003593">
    <property type="entry name" value="AAA+_ATPase"/>
</dbReference>
<evidence type="ECO:0000313" key="15">
    <source>
        <dbReference type="Proteomes" id="UP000183487"/>
    </source>
</evidence>
<keyword evidence="8" id="KW-0862">Zinc</keyword>
<dbReference type="Pfam" id="PF13177">
    <property type="entry name" value="DNA_pol3_delta2"/>
    <property type="match status" value="1"/>
</dbReference>
<dbReference type="Pfam" id="PF22608">
    <property type="entry name" value="DNAX_ATPase_lid"/>
    <property type="match status" value="1"/>
</dbReference>
<evidence type="ECO:0000313" key="14">
    <source>
        <dbReference type="EMBL" id="SDQ52644.1"/>
    </source>
</evidence>
<dbReference type="Gene3D" id="1.10.8.60">
    <property type="match status" value="1"/>
</dbReference>
<keyword evidence="3" id="KW-0808">Transferase</keyword>
<evidence type="ECO:0000256" key="3">
    <source>
        <dbReference type="ARBA" id="ARBA00022679"/>
    </source>
</evidence>
<reference evidence="15" key="1">
    <citation type="submission" date="2016-10" db="EMBL/GenBank/DDBJ databases">
        <authorList>
            <person name="Varghese N."/>
        </authorList>
    </citation>
    <scope>NUCLEOTIDE SEQUENCE [LARGE SCALE GENOMIC DNA]</scope>
    <source>
        <strain evidence="15">GAS106B</strain>
    </source>
</reference>
<name>A0A1H1BKY6_9BURK</name>
<evidence type="ECO:0000256" key="11">
    <source>
        <dbReference type="ARBA" id="ARBA00049244"/>
    </source>
</evidence>
<keyword evidence="10" id="KW-0239">DNA-directed DNA polymerase</keyword>
<dbReference type="InterPro" id="IPR050238">
    <property type="entry name" value="DNA_Rep/Repair_Clamp_Loader"/>
</dbReference>
<feature type="compositionally biased region" description="Low complexity" evidence="12">
    <location>
        <begin position="441"/>
        <end position="478"/>
    </location>
</feature>
<accession>A0A1H1BKY6</accession>
<dbReference type="GO" id="GO:0006261">
    <property type="term" value="P:DNA-templated DNA replication"/>
    <property type="evidence" value="ECO:0007669"/>
    <property type="project" value="TreeGrafter"/>
</dbReference>
<dbReference type="InterPro" id="IPR021029">
    <property type="entry name" value="DNA_pol_III_tau_dom-5"/>
</dbReference>
<dbReference type="Gene3D" id="3.30.300.150">
    <property type="entry name" value="DNA polymerase III, tau subunit, domain V"/>
    <property type="match status" value="1"/>
</dbReference>
<evidence type="ECO:0000259" key="13">
    <source>
        <dbReference type="SMART" id="SM00382"/>
    </source>
</evidence>
<evidence type="ECO:0000256" key="7">
    <source>
        <dbReference type="ARBA" id="ARBA00022741"/>
    </source>
</evidence>
<dbReference type="InterPro" id="IPR012763">
    <property type="entry name" value="DNA_pol_III_sug/sutau_N"/>
</dbReference>
<dbReference type="GO" id="GO:0005524">
    <property type="term" value="F:ATP binding"/>
    <property type="evidence" value="ECO:0007669"/>
    <property type="project" value="UniProtKB-KW"/>
</dbReference>
<dbReference type="NCBIfam" id="TIGR02397">
    <property type="entry name" value="dnaX_nterm"/>
    <property type="match status" value="1"/>
</dbReference>
<feature type="region of interest" description="Disordered" evidence="12">
    <location>
        <begin position="611"/>
        <end position="658"/>
    </location>
</feature>
<dbReference type="PANTHER" id="PTHR11669">
    <property type="entry name" value="REPLICATION FACTOR C / DNA POLYMERASE III GAMMA-TAU SUBUNIT"/>
    <property type="match status" value="1"/>
</dbReference>
<dbReference type="SUPFAM" id="SSF48019">
    <property type="entry name" value="post-AAA+ oligomerization domain-like"/>
    <property type="match status" value="1"/>
</dbReference>
<dbReference type="Gene3D" id="1.20.272.10">
    <property type="match status" value="1"/>
</dbReference>
<dbReference type="GO" id="GO:0003887">
    <property type="term" value="F:DNA-directed DNA polymerase activity"/>
    <property type="evidence" value="ECO:0007669"/>
    <property type="project" value="UniProtKB-KW"/>
</dbReference>
<proteinExistence type="inferred from homology"/>
<dbReference type="InterPro" id="IPR008921">
    <property type="entry name" value="DNA_pol3_clamp-load_cplx_C"/>
</dbReference>
<dbReference type="NCBIfam" id="NF005942">
    <property type="entry name" value="PRK07994.1"/>
    <property type="match status" value="1"/>
</dbReference>
<dbReference type="SMART" id="SM00382">
    <property type="entry name" value="AAA"/>
    <property type="match status" value="1"/>
</dbReference>
<evidence type="ECO:0000256" key="1">
    <source>
        <dbReference type="ARBA" id="ARBA00006360"/>
    </source>
</evidence>
<evidence type="ECO:0000256" key="4">
    <source>
        <dbReference type="ARBA" id="ARBA00022695"/>
    </source>
</evidence>
<feature type="region of interest" description="Disordered" evidence="12">
    <location>
        <begin position="434"/>
        <end position="520"/>
    </location>
</feature>
<dbReference type="InterPro" id="IPR027417">
    <property type="entry name" value="P-loop_NTPase"/>
</dbReference>
<keyword evidence="9" id="KW-0067">ATP-binding</keyword>
<evidence type="ECO:0000256" key="6">
    <source>
        <dbReference type="ARBA" id="ARBA00022723"/>
    </source>
</evidence>
<evidence type="ECO:0000256" key="8">
    <source>
        <dbReference type="ARBA" id="ARBA00022833"/>
    </source>
</evidence>
<gene>
    <name evidence="14" type="ORF">SAMN05443245_1710</name>
</gene>
<dbReference type="InterPro" id="IPR045085">
    <property type="entry name" value="HLD_clamp_pol_III_gamma_tau"/>
</dbReference>
<dbReference type="GO" id="GO:0003677">
    <property type="term" value="F:DNA binding"/>
    <property type="evidence" value="ECO:0007669"/>
    <property type="project" value="InterPro"/>
</dbReference>
<dbReference type="CDD" id="cd18137">
    <property type="entry name" value="HLD_clamp_pol_III_gamma_tau"/>
    <property type="match status" value="1"/>
</dbReference>
<dbReference type="InterPro" id="IPR022754">
    <property type="entry name" value="DNA_pol_III_gamma-3"/>
</dbReference>
<dbReference type="NCBIfam" id="NF005423">
    <property type="entry name" value="PRK07003.1"/>
    <property type="match status" value="1"/>
</dbReference>
<dbReference type="EMBL" id="FNKP01000001">
    <property type="protein sequence ID" value="SDQ52644.1"/>
    <property type="molecule type" value="Genomic_DNA"/>
</dbReference>
<dbReference type="Pfam" id="PF12170">
    <property type="entry name" value="DNA_pol3_tau_5"/>
    <property type="match status" value="1"/>
</dbReference>
<feature type="domain" description="AAA+ ATPase" evidence="13">
    <location>
        <begin position="37"/>
        <end position="179"/>
    </location>
</feature>
<evidence type="ECO:0000256" key="10">
    <source>
        <dbReference type="ARBA" id="ARBA00022932"/>
    </source>
</evidence>
<dbReference type="InterPro" id="IPR038249">
    <property type="entry name" value="PolIII_tau_V_sf"/>
</dbReference>
<keyword evidence="5" id="KW-0235">DNA replication</keyword>
<dbReference type="FunFam" id="3.40.50.300:FF:000014">
    <property type="entry name" value="DNA polymerase III subunit gamma/tau"/>
    <property type="match status" value="1"/>
</dbReference>
<dbReference type="GO" id="GO:0009360">
    <property type="term" value="C:DNA polymerase III complex"/>
    <property type="evidence" value="ECO:0007669"/>
    <property type="project" value="InterPro"/>
</dbReference>
<sequence>MTYQVLARKWRPKDFASLVGQEHVVRALTHALDGGRLHHAYLFTGTRGVGKTTLSRIFAKALNCETGVTSTPCGVCRACREIDEGRFVDYVEMDAASNRGVDEMAALLERAVYAPVDARFKVYMIDEVHMLTNHAFNAMLKTLEEPPPHVKFILATTDPQKIPVTVLSRCLQFNLKQMPAGHIVSHLEHVLGEEKVPYDVQALRLLARAADGSMRDALSLTDQAIAYSANQVNEEAVRGMLGALDQSYLIRLLDALADGDGAAVLAVADEMALRSLSFSTALQDLASLLHRIAWAQFAPSSVLDEWPEAGDLRRFAEALSAERVQLFYQIATIGRSELGLAPDEYAGFTMTLLRMLAFEPAPTGGGGAIGGGARSAGPAGAVGGAGAKRAGSATVAASAASAAVPVRDTQVVGNAPAVNVVSRSVVSGESAGGARTATALSGPDSIASHSSSDAAHAPVADAGSAPSAAAVDAPSVASTTHALAPWDDEPADSIKNASSNSPAINDTSAESVANHTSPASSLTAPAAAALTRTAQAASVAVEQEPQSAAVNAPRRAGGASAALDVLRSAGLKVSSDRGRVSAAVSAAKPAAPVAPAAPKPTAPRVAVAVPTPGAERRAPQQDAAPAARAPSSPVQRNSNGNAEQNGSSVPPWDDIPLDDYVPLSASDDGYFGPPDDNYVPVFDRGPDDVRVNAAPASSPAPVVDSRPLPAAVPLDQLGFNGDWPALAVDLPLKGISYQLAFNSELMALEGNTLKLNVPVPQYAEASQVAKLKVALAERLGRTVEVLVEVGAARRTASAHDAATRAQRQREAEREIGADPFVQSLIREFGASIVPGSIRPISPDAASNGASPVH</sequence>
<dbReference type="EC" id="2.7.7.7" evidence="2"/>
<feature type="compositionally biased region" description="Low complexity" evidence="12">
    <location>
        <begin position="620"/>
        <end position="636"/>
    </location>
</feature>
<evidence type="ECO:0000256" key="5">
    <source>
        <dbReference type="ARBA" id="ARBA00022705"/>
    </source>
</evidence>
<dbReference type="FunFam" id="1.20.272.10:FF:000003">
    <property type="entry name" value="DNA polymerase III subunit gamma/tau"/>
    <property type="match status" value="1"/>
</dbReference>
<dbReference type="CDD" id="cd00009">
    <property type="entry name" value="AAA"/>
    <property type="match status" value="1"/>
</dbReference>
<dbReference type="SUPFAM" id="SSF52540">
    <property type="entry name" value="P-loop containing nucleoside triphosphate hydrolases"/>
    <property type="match status" value="1"/>
</dbReference>
<feature type="compositionally biased region" description="Polar residues" evidence="12">
    <location>
        <begin position="637"/>
        <end position="648"/>
    </location>
</feature>
<evidence type="ECO:0000256" key="2">
    <source>
        <dbReference type="ARBA" id="ARBA00012417"/>
    </source>
</evidence>
<comment type="similarity">
    <text evidence="1">Belongs to the DnaX/STICHEL family.</text>
</comment>
<keyword evidence="15" id="KW-1185">Reference proteome</keyword>
<organism evidence="14 15">
    <name type="scientific">Paraburkholderia fungorum</name>
    <dbReference type="NCBI Taxonomy" id="134537"/>
    <lineage>
        <taxon>Bacteria</taxon>
        <taxon>Pseudomonadati</taxon>
        <taxon>Pseudomonadota</taxon>
        <taxon>Betaproteobacteria</taxon>
        <taxon>Burkholderiales</taxon>
        <taxon>Burkholderiaceae</taxon>
        <taxon>Paraburkholderia</taxon>
    </lineage>
</organism>
<keyword evidence="7" id="KW-0547">Nucleotide-binding</keyword>